<dbReference type="PIRSF" id="PIRSF002419">
    <property type="entry name" value="Tetraspanin"/>
    <property type="match status" value="1"/>
</dbReference>
<evidence type="ECO:0000256" key="4">
    <source>
        <dbReference type="ARBA" id="ARBA00022989"/>
    </source>
</evidence>
<dbReference type="InterPro" id="IPR008952">
    <property type="entry name" value="Tetraspanin_EC2_sf"/>
</dbReference>
<evidence type="ECO:0000256" key="6">
    <source>
        <dbReference type="PIRSR" id="PIRSR002419-1"/>
    </source>
</evidence>
<accession>A0A7E5WPA2</accession>
<evidence type="ECO:0000256" key="5">
    <source>
        <dbReference type="ARBA" id="ARBA00023136"/>
    </source>
</evidence>
<name>A0A7E5WPA2_TRINI</name>
<dbReference type="GO" id="GO:0016020">
    <property type="term" value="C:membrane"/>
    <property type="evidence" value="ECO:0007669"/>
    <property type="project" value="UniProtKB-SubCell"/>
</dbReference>
<evidence type="ECO:0000256" key="3">
    <source>
        <dbReference type="ARBA" id="ARBA00022692"/>
    </source>
</evidence>
<keyword evidence="6" id="KW-1015">Disulfide bond</keyword>
<dbReference type="SUPFAM" id="SSF48652">
    <property type="entry name" value="Tetraspanin"/>
    <property type="match status" value="1"/>
</dbReference>
<dbReference type="Gene3D" id="1.10.1450.10">
    <property type="entry name" value="Tetraspanin"/>
    <property type="match status" value="1"/>
</dbReference>
<evidence type="ECO:0000256" key="1">
    <source>
        <dbReference type="ARBA" id="ARBA00004141"/>
    </source>
</evidence>
<dbReference type="KEGG" id="tnl:113504488"/>
<dbReference type="PANTHER" id="PTHR19282">
    <property type="entry name" value="TETRASPANIN"/>
    <property type="match status" value="1"/>
</dbReference>
<dbReference type="InterPro" id="IPR018499">
    <property type="entry name" value="Tetraspanin/Peripherin"/>
</dbReference>
<keyword evidence="5 7" id="KW-0472">Membrane</keyword>
<dbReference type="InterPro" id="IPR000301">
    <property type="entry name" value="Tetraspanin_animals"/>
</dbReference>
<comment type="subcellular location">
    <subcellularLocation>
        <location evidence="1 7">Membrane</location>
        <topology evidence="1 7">Multi-pass membrane protein</topology>
    </subcellularLocation>
</comment>
<dbReference type="Proteomes" id="UP000322000">
    <property type="component" value="Chromosome 22"/>
</dbReference>
<keyword evidence="3 7" id="KW-0812">Transmembrane</keyword>
<sequence>MAFNFKCKVPKVLKSVRYSLAAVNGAFLLTGLLLFFVGIAVLVEYKNWEVLITGRFFALSKFVVATGAIILFGSVLGFYAAISQHFYFVAGSIFQYVVLLLVTLVFEIAIAIAAFSLSNDAVKEIRPSMVASLNLYNERLDITKLWDDMQMEYECCGVVGRPDWVMDKLPVSCCHMDYGTLSPFTCEIGNAYVTGCASVLGEWLAYNAHVLGVVAIVATCVQVSYILLTSMGGYLAYRAKFSEVELES</sequence>
<dbReference type="CDD" id="cd03127">
    <property type="entry name" value="tetraspanin_LEL"/>
    <property type="match status" value="1"/>
</dbReference>
<dbReference type="RefSeq" id="XP_026742595.1">
    <property type="nucleotide sequence ID" value="XM_026886794.1"/>
</dbReference>
<evidence type="ECO:0000313" key="9">
    <source>
        <dbReference type="RefSeq" id="XP_026742595.1"/>
    </source>
</evidence>
<feature type="disulfide bond" evidence="6">
    <location>
        <begin position="156"/>
        <end position="173"/>
    </location>
</feature>
<feature type="transmembrane region" description="Helical" evidence="7">
    <location>
        <begin position="94"/>
        <end position="117"/>
    </location>
</feature>
<gene>
    <name evidence="9" type="primary">LOC113504488</name>
</gene>
<feature type="transmembrane region" description="Helical" evidence="7">
    <location>
        <begin position="208"/>
        <end position="228"/>
    </location>
</feature>
<dbReference type="GeneID" id="113504488"/>
<reference evidence="9" key="1">
    <citation type="submission" date="2025-08" db="UniProtKB">
        <authorList>
            <consortium name="RefSeq"/>
        </authorList>
    </citation>
    <scope>IDENTIFICATION</scope>
</reference>
<feature type="transmembrane region" description="Helical" evidence="7">
    <location>
        <begin position="21"/>
        <end position="42"/>
    </location>
</feature>
<keyword evidence="8" id="KW-1185">Reference proteome</keyword>
<feature type="transmembrane region" description="Helical" evidence="7">
    <location>
        <begin position="62"/>
        <end position="82"/>
    </location>
</feature>
<keyword evidence="4 7" id="KW-1133">Transmembrane helix</keyword>
<proteinExistence type="inferred from homology"/>
<evidence type="ECO:0000256" key="2">
    <source>
        <dbReference type="ARBA" id="ARBA00006840"/>
    </source>
</evidence>
<dbReference type="Pfam" id="PF00335">
    <property type="entry name" value="Tetraspanin"/>
    <property type="match status" value="1"/>
</dbReference>
<dbReference type="OrthoDB" id="10033535at2759"/>
<evidence type="ECO:0000256" key="7">
    <source>
        <dbReference type="RuleBase" id="RU361218"/>
    </source>
</evidence>
<dbReference type="AlphaFoldDB" id="A0A7E5WPA2"/>
<organism evidence="8 9">
    <name type="scientific">Trichoplusia ni</name>
    <name type="common">Cabbage looper</name>
    <dbReference type="NCBI Taxonomy" id="7111"/>
    <lineage>
        <taxon>Eukaryota</taxon>
        <taxon>Metazoa</taxon>
        <taxon>Ecdysozoa</taxon>
        <taxon>Arthropoda</taxon>
        <taxon>Hexapoda</taxon>
        <taxon>Insecta</taxon>
        <taxon>Pterygota</taxon>
        <taxon>Neoptera</taxon>
        <taxon>Endopterygota</taxon>
        <taxon>Lepidoptera</taxon>
        <taxon>Glossata</taxon>
        <taxon>Ditrysia</taxon>
        <taxon>Noctuoidea</taxon>
        <taxon>Noctuidae</taxon>
        <taxon>Plusiinae</taxon>
        <taxon>Trichoplusia</taxon>
    </lineage>
</organism>
<dbReference type="InParanoid" id="A0A7E5WPA2"/>
<evidence type="ECO:0000313" key="8">
    <source>
        <dbReference type="Proteomes" id="UP000322000"/>
    </source>
</evidence>
<comment type="similarity">
    <text evidence="2 7">Belongs to the tetraspanin (TM4SF) family.</text>
</comment>
<protein>
    <recommendedName>
        <fullName evidence="7">Tetraspanin</fullName>
    </recommendedName>
</protein>